<dbReference type="InParanoid" id="L5L4C9"/>
<dbReference type="GO" id="GO:0022617">
    <property type="term" value="P:extracellular matrix disassembly"/>
    <property type="evidence" value="ECO:0007669"/>
    <property type="project" value="TreeGrafter"/>
</dbReference>
<gene>
    <name evidence="9" type="ORF">PAL_GLEAN10004490</name>
</gene>
<dbReference type="InterPro" id="IPR018114">
    <property type="entry name" value="TRYPSIN_HIS"/>
</dbReference>
<protein>
    <submittedName>
        <fullName evidence="9">Kallikrein-5</fullName>
    </submittedName>
</protein>
<dbReference type="GO" id="GO:0006508">
    <property type="term" value="P:proteolysis"/>
    <property type="evidence" value="ECO:0007669"/>
    <property type="project" value="UniProtKB-KW"/>
</dbReference>
<dbReference type="FunFam" id="2.40.10.10:FF:000166">
    <property type="entry name" value="Trypsin"/>
    <property type="match status" value="2"/>
</dbReference>
<reference evidence="10" key="1">
    <citation type="journal article" date="2013" name="Science">
        <title>Comparative analysis of bat genomes provides insight into the evolution of flight and immunity.</title>
        <authorList>
            <person name="Zhang G."/>
            <person name="Cowled C."/>
            <person name="Shi Z."/>
            <person name="Huang Z."/>
            <person name="Bishop-Lilly K.A."/>
            <person name="Fang X."/>
            <person name="Wynne J.W."/>
            <person name="Xiong Z."/>
            <person name="Baker M.L."/>
            <person name="Zhao W."/>
            <person name="Tachedjian M."/>
            <person name="Zhu Y."/>
            <person name="Zhou P."/>
            <person name="Jiang X."/>
            <person name="Ng J."/>
            <person name="Yang L."/>
            <person name="Wu L."/>
            <person name="Xiao J."/>
            <person name="Feng Y."/>
            <person name="Chen Y."/>
            <person name="Sun X."/>
            <person name="Zhang Y."/>
            <person name="Marsh G.A."/>
            <person name="Crameri G."/>
            <person name="Broder C.C."/>
            <person name="Frey K.G."/>
            <person name="Wang L.F."/>
            <person name="Wang J."/>
        </authorList>
    </citation>
    <scope>NUCLEOTIDE SEQUENCE [LARGE SCALE GENOMIC DNA]</scope>
</reference>
<dbReference type="CDD" id="cd00190">
    <property type="entry name" value="Tryp_SPc"/>
    <property type="match status" value="3"/>
</dbReference>
<accession>L5L4C9</accession>
<dbReference type="PROSITE" id="PS00134">
    <property type="entry name" value="TRYPSIN_HIS"/>
    <property type="match status" value="1"/>
</dbReference>
<dbReference type="AlphaFoldDB" id="L5L4C9"/>
<comment type="similarity">
    <text evidence="1">Belongs to the peptidase S1 family. Snake venom subfamily.</text>
</comment>
<dbReference type="PANTHER" id="PTHR24271:SF59">
    <property type="entry name" value="KALLIKREIN-5"/>
    <property type="match status" value="1"/>
</dbReference>
<evidence type="ECO:0000256" key="6">
    <source>
        <dbReference type="RuleBase" id="RU363034"/>
    </source>
</evidence>
<dbReference type="FunFam" id="2.40.10.10:FF:000010">
    <property type="entry name" value="Kallikrein related peptidase 11"/>
    <property type="match status" value="1"/>
</dbReference>
<organism evidence="9 10">
    <name type="scientific">Pteropus alecto</name>
    <name type="common">Black flying fox</name>
    <dbReference type="NCBI Taxonomy" id="9402"/>
    <lineage>
        <taxon>Eukaryota</taxon>
        <taxon>Metazoa</taxon>
        <taxon>Chordata</taxon>
        <taxon>Craniata</taxon>
        <taxon>Vertebrata</taxon>
        <taxon>Euteleostomi</taxon>
        <taxon>Mammalia</taxon>
        <taxon>Eutheria</taxon>
        <taxon>Laurasiatheria</taxon>
        <taxon>Chiroptera</taxon>
        <taxon>Yinpterochiroptera</taxon>
        <taxon>Pteropodoidea</taxon>
        <taxon>Pteropodidae</taxon>
        <taxon>Pteropodinae</taxon>
        <taxon>Pteropus</taxon>
    </lineage>
</organism>
<feature type="domain" description="Peptidase S1" evidence="8">
    <location>
        <begin position="197"/>
        <end position="657"/>
    </location>
</feature>
<feature type="region of interest" description="Disordered" evidence="7">
    <location>
        <begin position="440"/>
        <end position="475"/>
    </location>
</feature>
<feature type="compositionally biased region" description="Low complexity" evidence="7">
    <location>
        <begin position="442"/>
        <end position="453"/>
    </location>
</feature>
<dbReference type="PROSITE" id="PS00135">
    <property type="entry name" value="TRYPSIN_SER"/>
    <property type="match status" value="1"/>
</dbReference>
<feature type="domain" description="Peptidase S1" evidence="8">
    <location>
        <begin position="2"/>
        <end position="183"/>
    </location>
</feature>
<evidence type="ECO:0000256" key="3">
    <source>
        <dbReference type="ARBA" id="ARBA00022801"/>
    </source>
</evidence>
<proteinExistence type="inferred from homology"/>
<dbReference type="InterPro" id="IPR043504">
    <property type="entry name" value="Peptidase_S1_PA_chymotrypsin"/>
</dbReference>
<sequence>RIIDGVPCTEGSHPWQVALLKGNQLHCGGVLVNEMWVLTAAHCKMRQSQGLSSPSEYNVFMGNDRLSSWRAQRIRATRSFVHPEYSRQTHVNDIMLVKLSSRARLSSTVKKVNLPTRCEPPGTTCTVSGWGTTTSPTVTFPKELMCTDVKLISDEACRKVYKDLLGKSMLCAGIPNSKTNACNTLALAVLAEQEKVLHGGPCEQMSHPYQAALYTSGHLLCGGVLVHPLWVLTAAHCKKPNLRVYLGKHNIHERESFQEESSVVRAVPHPRYNAATHDQDIMLLRLRRPASLSDRIHPLALETDCSANHTTCHILGWGKTQDGDFPNTIQCAYVHLVPREKCMQAYPDQITRNMVCAGDEKHGKDSCQVLGDRSERDSSGFAFKEGDFHVGSIPGVFVRFAHGVVSSPWQHASVQKRRCPAPVSARMRTEPVLANDVASCNSPAAPSGTSTSTQALGTGATEDIRGNDGSGSGSRIVNGIVRVRLGHHSLSPVYKSGQQLFRGVKTIPHPGYSHPRHTNDLMLIKLNRRIHETQDVKPINISSRCPSAGTSCLVSGWGTTSSPQENFPSELQCLNITVLSTEKCKEAYPGQIDATMFCAGDEAGRDSCQGDSGGPVVCNGFLQGLVSWGDFPCAKPNRPGVYTNLCRFTKWIHDTIRSNS</sequence>
<evidence type="ECO:0000256" key="7">
    <source>
        <dbReference type="SAM" id="MobiDB-lite"/>
    </source>
</evidence>
<keyword evidence="10" id="KW-1185">Reference proteome</keyword>
<keyword evidence="3 6" id="KW-0378">Hydrolase</keyword>
<evidence type="ECO:0000256" key="4">
    <source>
        <dbReference type="ARBA" id="ARBA00022825"/>
    </source>
</evidence>
<dbReference type="GO" id="GO:0004252">
    <property type="term" value="F:serine-type endopeptidase activity"/>
    <property type="evidence" value="ECO:0007669"/>
    <property type="project" value="InterPro"/>
</dbReference>
<dbReference type="STRING" id="9402.L5L4C9"/>
<dbReference type="Gene3D" id="2.40.10.10">
    <property type="entry name" value="Trypsin-like serine proteases"/>
    <property type="match status" value="5"/>
</dbReference>
<dbReference type="PANTHER" id="PTHR24271">
    <property type="entry name" value="KALLIKREIN-RELATED"/>
    <property type="match status" value="1"/>
</dbReference>
<dbReference type="InterPro" id="IPR001314">
    <property type="entry name" value="Peptidase_S1A"/>
</dbReference>
<evidence type="ECO:0000313" key="9">
    <source>
        <dbReference type="EMBL" id="ELK18487.1"/>
    </source>
</evidence>
<feature type="non-terminal residue" evidence="9">
    <location>
        <position position="1"/>
    </location>
</feature>
<evidence type="ECO:0000256" key="5">
    <source>
        <dbReference type="ARBA" id="ARBA00023157"/>
    </source>
</evidence>
<evidence type="ECO:0000256" key="1">
    <source>
        <dbReference type="ARBA" id="ARBA00009228"/>
    </source>
</evidence>
<dbReference type="InterPro" id="IPR033116">
    <property type="entry name" value="TRYPSIN_SER"/>
</dbReference>
<dbReference type="InterPro" id="IPR001254">
    <property type="entry name" value="Trypsin_dom"/>
</dbReference>
<evidence type="ECO:0000259" key="8">
    <source>
        <dbReference type="PROSITE" id="PS50240"/>
    </source>
</evidence>
<dbReference type="GO" id="GO:0097186">
    <property type="term" value="P:amelogenesis"/>
    <property type="evidence" value="ECO:0007669"/>
    <property type="project" value="TreeGrafter"/>
</dbReference>
<dbReference type="PRINTS" id="PR00722">
    <property type="entry name" value="CHYMOTRYPSIN"/>
</dbReference>
<keyword evidence="4 6" id="KW-0720">Serine protease</keyword>
<dbReference type="GO" id="GO:0030141">
    <property type="term" value="C:secretory granule"/>
    <property type="evidence" value="ECO:0007669"/>
    <property type="project" value="TreeGrafter"/>
</dbReference>
<dbReference type="GO" id="GO:0002803">
    <property type="term" value="P:positive regulation of antibacterial peptide production"/>
    <property type="evidence" value="ECO:0007669"/>
    <property type="project" value="TreeGrafter"/>
</dbReference>
<dbReference type="InterPro" id="IPR009003">
    <property type="entry name" value="Peptidase_S1_PA"/>
</dbReference>
<evidence type="ECO:0000313" key="10">
    <source>
        <dbReference type="Proteomes" id="UP000010552"/>
    </source>
</evidence>
<keyword evidence="5" id="KW-1015">Disulfide bond</keyword>
<keyword evidence="2 6" id="KW-0645">Protease</keyword>
<name>L5L4C9_PTEAL</name>
<dbReference type="SUPFAM" id="SSF50494">
    <property type="entry name" value="Trypsin-like serine proteases"/>
    <property type="match status" value="3"/>
</dbReference>
<dbReference type="PROSITE" id="PS50240">
    <property type="entry name" value="TRYPSIN_DOM"/>
    <property type="match status" value="2"/>
</dbReference>
<dbReference type="EMBL" id="KB030309">
    <property type="protein sequence ID" value="ELK18487.1"/>
    <property type="molecule type" value="Genomic_DNA"/>
</dbReference>
<evidence type="ECO:0000256" key="2">
    <source>
        <dbReference type="ARBA" id="ARBA00022670"/>
    </source>
</evidence>
<dbReference type="Pfam" id="PF00089">
    <property type="entry name" value="Trypsin"/>
    <property type="match status" value="3"/>
</dbReference>
<dbReference type="eggNOG" id="KOG3627">
    <property type="taxonomic scope" value="Eukaryota"/>
</dbReference>
<dbReference type="SMART" id="SM00020">
    <property type="entry name" value="Tryp_SPc"/>
    <property type="match status" value="3"/>
</dbReference>
<dbReference type="Proteomes" id="UP000010552">
    <property type="component" value="Unassembled WGS sequence"/>
</dbReference>